<feature type="domain" description="AMIN-like" evidence="2">
    <location>
        <begin position="66"/>
        <end position="192"/>
    </location>
</feature>
<dbReference type="RefSeq" id="WP_355083125.1">
    <property type="nucleotide sequence ID" value="NZ_JBEXKW010000001.1"/>
</dbReference>
<evidence type="ECO:0000313" key="3">
    <source>
        <dbReference type="EMBL" id="MEV0709230.1"/>
    </source>
</evidence>
<comment type="caution">
    <text evidence="3">The sequence shown here is derived from an EMBL/GenBank/DDBJ whole genome shotgun (WGS) entry which is preliminary data.</text>
</comment>
<evidence type="ECO:0000313" key="4">
    <source>
        <dbReference type="Proteomes" id="UP001551695"/>
    </source>
</evidence>
<gene>
    <name evidence="3" type="ORF">AB0I48_16845</name>
</gene>
<dbReference type="InterPro" id="IPR056303">
    <property type="entry name" value="AMIN-like"/>
</dbReference>
<reference evidence="3 4" key="1">
    <citation type="submission" date="2024-06" db="EMBL/GenBank/DDBJ databases">
        <title>The Natural Products Discovery Center: Release of the First 8490 Sequenced Strains for Exploring Actinobacteria Biosynthetic Diversity.</title>
        <authorList>
            <person name="Kalkreuter E."/>
            <person name="Kautsar S.A."/>
            <person name="Yang D."/>
            <person name="Bader C.D."/>
            <person name="Teijaro C.N."/>
            <person name="Fluegel L."/>
            <person name="Davis C.M."/>
            <person name="Simpson J.R."/>
            <person name="Lauterbach L."/>
            <person name="Steele A.D."/>
            <person name="Gui C."/>
            <person name="Meng S."/>
            <person name="Li G."/>
            <person name="Viehrig K."/>
            <person name="Ye F."/>
            <person name="Su P."/>
            <person name="Kiefer A.F."/>
            <person name="Nichols A."/>
            <person name="Cepeda A.J."/>
            <person name="Yan W."/>
            <person name="Fan B."/>
            <person name="Jiang Y."/>
            <person name="Adhikari A."/>
            <person name="Zheng C.-J."/>
            <person name="Schuster L."/>
            <person name="Cowan T.M."/>
            <person name="Smanski M.J."/>
            <person name="Chevrette M.G."/>
            <person name="De Carvalho L.P.S."/>
            <person name="Shen B."/>
        </authorList>
    </citation>
    <scope>NUCLEOTIDE SEQUENCE [LARGE SCALE GENOMIC DNA]</scope>
    <source>
        <strain evidence="3 4">NPDC050403</strain>
    </source>
</reference>
<feature type="compositionally biased region" description="Low complexity" evidence="1">
    <location>
        <begin position="42"/>
        <end position="52"/>
    </location>
</feature>
<accession>A0ABV3FUX9</accession>
<organism evidence="3 4">
    <name type="scientific">Nocardia aurea</name>
    <dbReference type="NCBI Taxonomy" id="2144174"/>
    <lineage>
        <taxon>Bacteria</taxon>
        <taxon>Bacillati</taxon>
        <taxon>Actinomycetota</taxon>
        <taxon>Actinomycetes</taxon>
        <taxon>Mycobacteriales</taxon>
        <taxon>Nocardiaceae</taxon>
        <taxon>Nocardia</taxon>
    </lineage>
</organism>
<dbReference type="EMBL" id="JBFAKC010000006">
    <property type="protein sequence ID" value="MEV0709230.1"/>
    <property type="molecule type" value="Genomic_DNA"/>
</dbReference>
<keyword evidence="4" id="KW-1185">Reference proteome</keyword>
<name>A0ABV3FUX9_9NOCA</name>
<dbReference type="PROSITE" id="PS51257">
    <property type="entry name" value="PROKAR_LIPOPROTEIN"/>
    <property type="match status" value="1"/>
</dbReference>
<feature type="compositionally biased region" description="Polar residues" evidence="1">
    <location>
        <begin position="26"/>
        <end position="40"/>
    </location>
</feature>
<evidence type="ECO:0000259" key="2">
    <source>
        <dbReference type="Pfam" id="PF24837"/>
    </source>
</evidence>
<evidence type="ECO:0000256" key="1">
    <source>
        <dbReference type="SAM" id="MobiDB-lite"/>
    </source>
</evidence>
<dbReference type="Pfam" id="PF24837">
    <property type="entry name" value="AMIN-like"/>
    <property type="match status" value="1"/>
</dbReference>
<sequence length="194" mass="19618">MRNTIVSTIAVTAALLTGCDDGDTTRPPSNVSSTAGTTGTFADVPAPAPADAQPKRGEPSSGAGLTVTGIRIGSQPGFDRVVYDLGGTGSPGWIVQYTDRAVQDGSGNQIDVAGRSILEVQITGSAYPFDSGVTPYEGPDPATAPGTPGIAGVYRTVVFEGTTQSFIGVNAASPGFSVSTLANPTRLVIDIATR</sequence>
<proteinExistence type="predicted"/>
<dbReference type="Proteomes" id="UP001551695">
    <property type="component" value="Unassembled WGS sequence"/>
</dbReference>
<protein>
    <recommendedName>
        <fullName evidence="2">AMIN-like domain-containing protein</fullName>
    </recommendedName>
</protein>
<feature type="region of interest" description="Disordered" evidence="1">
    <location>
        <begin position="18"/>
        <end position="68"/>
    </location>
</feature>